<feature type="domain" description="DUF6644" evidence="2">
    <location>
        <begin position="42"/>
        <end position="175"/>
    </location>
</feature>
<dbReference type="AlphaFoldDB" id="A0A844Z0S7"/>
<feature type="transmembrane region" description="Helical" evidence="1">
    <location>
        <begin position="112"/>
        <end position="131"/>
    </location>
</feature>
<reference evidence="3 4" key="1">
    <citation type="submission" date="2019-12" db="EMBL/GenBank/DDBJ databases">
        <title>Genomic-based taxomic classification of the family Erythrobacteraceae.</title>
        <authorList>
            <person name="Xu L."/>
        </authorList>
    </citation>
    <scope>NUCLEOTIDE SEQUENCE [LARGE SCALE GENOMIC DNA]</scope>
    <source>
        <strain evidence="3 4">M0322</strain>
    </source>
</reference>
<feature type="transmembrane region" description="Helical" evidence="1">
    <location>
        <begin position="156"/>
        <end position="175"/>
    </location>
</feature>
<evidence type="ECO:0000259" key="2">
    <source>
        <dbReference type="Pfam" id="PF20349"/>
    </source>
</evidence>
<comment type="caution">
    <text evidence="3">The sequence shown here is derived from an EMBL/GenBank/DDBJ whole genome shotgun (WGS) entry which is preliminary data.</text>
</comment>
<gene>
    <name evidence="3" type="ORF">GRI99_10150</name>
</gene>
<organism evidence="3 4">
    <name type="scientific">Alteraurantiacibacter buctensis</name>
    <dbReference type="NCBI Taxonomy" id="1503981"/>
    <lineage>
        <taxon>Bacteria</taxon>
        <taxon>Pseudomonadati</taxon>
        <taxon>Pseudomonadota</taxon>
        <taxon>Alphaproteobacteria</taxon>
        <taxon>Sphingomonadales</taxon>
        <taxon>Erythrobacteraceae</taxon>
        <taxon>Alteraurantiacibacter</taxon>
    </lineage>
</organism>
<dbReference type="Pfam" id="PF20349">
    <property type="entry name" value="DUF6644"/>
    <property type="match status" value="1"/>
</dbReference>
<name>A0A844Z0S7_9SPHN</name>
<dbReference type="Proteomes" id="UP000466966">
    <property type="component" value="Unassembled WGS sequence"/>
</dbReference>
<evidence type="ECO:0000256" key="1">
    <source>
        <dbReference type="SAM" id="Phobius"/>
    </source>
</evidence>
<feature type="transmembrane region" description="Helical" evidence="1">
    <location>
        <begin position="87"/>
        <end position="106"/>
    </location>
</feature>
<evidence type="ECO:0000313" key="3">
    <source>
        <dbReference type="EMBL" id="MXO71997.1"/>
    </source>
</evidence>
<evidence type="ECO:0000313" key="4">
    <source>
        <dbReference type="Proteomes" id="UP000466966"/>
    </source>
</evidence>
<sequence length="178" mass="19798">MFDLLFNITDWLRNTFLLDLAFWITETPLSLFMVENFWNVPLAQVVHILGIGATFGATLMLSLRVLGKAGTHQTLTAQADRYISWTWWGLLVIVISGLLMITAEPIRNMVNAVFWIKMVALLLVVLLSIGFQKKVRAAGASGAVDGQVTGGMKGSAWLILFLWALIMLCGRWIAYVPV</sequence>
<keyword evidence="1" id="KW-1133">Transmembrane helix</keyword>
<protein>
    <recommendedName>
        <fullName evidence="2">DUF6644 domain-containing protein</fullName>
    </recommendedName>
</protein>
<dbReference type="RefSeq" id="WP_160771922.1">
    <property type="nucleotide sequence ID" value="NZ_WTYV01000003.1"/>
</dbReference>
<dbReference type="OrthoDB" id="118399at2"/>
<keyword evidence="1" id="KW-0472">Membrane</keyword>
<dbReference type="InterPro" id="IPR046586">
    <property type="entry name" value="DUF6644"/>
</dbReference>
<proteinExistence type="predicted"/>
<dbReference type="EMBL" id="WTYV01000003">
    <property type="protein sequence ID" value="MXO71997.1"/>
    <property type="molecule type" value="Genomic_DNA"/>
</dbReference>
<feature type="transmembrane region" description="Helical" evidence="1">
    <location>
        <begin position="45"/>
        <end position="66"/>
    </location>
</feature>
<keyword evidence="4" id="KW-1185">Reference proteome</keyword>
<keyword evidence="1" id="KW-0812">Transmembrane</keyword>
<accession>A0A844Z0S7</accession>